<evidence type="ECO:0000256" key="9">
    <source>
        <dbReference type="PROSITE-ProRule" id="PRU00221"/>
    </source>
</evidence>
<evidence type="ECO:0000256" key="5">
    <source>
        <dbReference type="ARBA" id="ARBA00022737"/>
    </source>
</evidence>
<keyword evidence="3" id="KW-0813">Transport</keyword>
<evidence type="ECO:0000313" key="11">
    <source>
        <dbReference type="EMBL" id="OUS48819.1"/>
    </source>
</evidence>
<comment type="subcellular location">
    <subcellularLocation>
        <location evidence="1">Nucleus envelope</location>
    </subcellularLocation>
</comment>
<protein>
    <submittedName>
        <fullName evidence="11">Nuclear pore complex component</fullName>
    </submittedName>
</protein>
<dbReference type="CDD" id="cd00051">
    <property type="entry name" value="EFh"/>
    <property type="match status" value="1"/>
</dbReference>
<evidence type="ECO:0000256" key="4">
    <source>
        <dbReference type="ARBA" id="ARBA00022574"/>
    </source>
</evidence>
<dbReference type="SMART" id="SM00054">
    <property type="entry name" value="EFh"/>
    <property type="match status" value="2"/>
</dbReference>
<sequence length="539" mass="58155">MSTALALATKSSTVLDVIDRLRSDLRALDEASPSRQVAALESFRRRDWKVQTERWMLRRRKVMKKALGERVRLRFRELFDALDSDGGGEVEFEEFTEAWALVSGRDASSMRQARELFAGIDVDGSGTMDFDEFALLMKGLEDERRDGAGAGDERAAMFQQAASAMQTRRTVNDFISHWSVAQRAIDTTSSIVARVETKTSRSRNRSHRLAARTPSTLVMSIDDAATCVAYDDTRVACVVGTATGAIVFRERAVANRSVGAEESADVASWPRVARERVPSASSITAIALADASCGRVVAAASSSGEISFWRARSDSNGDASLELAGALAVDGGVSIHALAFAPSNDGTIVLAAACADGMLRFYEPREKTTATVWETTGEYESARPNGTCTAVAWRRASERTGIVDFPVLALGTSWESDATHSVSVLARDEKMGRWRVVDERADGLTARVSCLAWSATTTARGALNLVAACGSKCAVYEFEGVTTSGVSKATELGRLNHPCEVNSADWNASGSVIATAATDGKIRFWSANLKDGAWREQEV</sequence>
<dbReference type="SMART" id="SM00320">
    <property type="entry name" value="WD40"/>
    <property type="match status" value="4"/>
</dbReference>
<dbReference type="Pfam" id="PF13499">
    <property type="entry name" value="EF-hand_7"/>
    <property type="match status" value="1"/>
</dbReference>
<dbReference type="Pfam" id="PF00400">
    <property type="entry name" value="WD40"/>
    <property type="match status" value="1"/>
</dbReference>
<dbReference type="InterPro" id="IPR015943">
    <property type="entry name" value="WD40/YVTN_repeat-like_dom_sf"/>
</dbReference>
<dbReference type="PROSITE" id="PS50294">
    <property type="entry name" value="WD_REPEATS_REGION"/>
    <property type="match status" value="1"/>
</dbReference>
<accession>A0A1Y5IGX3</accession>
<keyword evidence="6" id="KW-0106">Calcium</keyword>
<dbReference type="EMBL" id="KZ155772">
    <property type="protein sequence ID" value="OUS48819.1"/>
    <property type="molecule type" value="Genomic_DNA"/>
</dbReference>
<gene>
    <name evidence="11" type="ORF">BE221DRAFT_170911</name>
</gene>
<keyword evidence="5" id="KW-0677">Repeat</keyword>
<dbReference type="InterPro" id="IPR002048">
    <property type="entry name" value="EF_hand_dom"/>
</dbReference>
<dbReference type="InterPro" id="IPR018247">
    <property type="entry name" value="EF_Hand_1_Ca_BS"/>
</dbReference>
<evidence type="ECO:0000256" key="6">
    <source>
        <dbReference type="ARBA" id="ARBA00022837"/>
    </source>
</evidence>
<feature type="domain" description="EF-hand" evidence="10">
    <location>
        <begin position="108"/>
        <end position="143"/>
    </location>
</feature>
<evidence type="ECO:0000259" key="10">
    <source>
        <dbReference type="PROSITE" id="PS50222"/>
    </source>
</evidence>
<feature type="repeat" description="WD" evidence="9">
    <location>
        <begin position="494"/>
        <end position="526"/>
    </location>
</feature>
<dbReference type="Gene3D" id="1.10.238.10">
    <property type="entry name" value="EF-hand"/>
    <property type="match status" value="1"/>
</dbReference>
<organism evidence="11">
    <name type="scientific">Ostreococcus tauri</name>
    <name type="common">Marine green alga</name>
    <dbReference type="NCBI Taxonomy" id="70448"/>
    <lineage>
        <taxon>Eukaryota</taxon>
        <taxon>Viridiplantae</taxon>
        <taxon>Chlorophyta</taxon>
        <taxon>Mamiellophyceae</taxon>
        <taxon>Mamiellales</taxon>
        <taxon>Bathycoccaceae</taxon>
        <taxon>Ostreococcus</taxon>
    </lineage>
</organism>
<dbReference type="GO" id="GO:0005198">
    <property type="term" value="F:structural molecule activity"/>
    <property type="evidence" value="ECO:0007669"/>
    <property type="project" value="InterPro"/>
</dbReference>
<dbReference type="PROSITE" id="PS50082">
    <property type="entry name" value="WD_REPEATS_2"/>
    <property type="match status" value="1"/>
</dbReference>
<evidence type="ECO:0000256" key="1">
    <source>
        <dbReference type="ARBA" id="ARBA00004259"/>
    </source>
</evidence>
<dbReference type="PROSITE" id="PS50222">
    <property type="entry name" value="EF_HAND_2"/>
    <property type="match status" value="2"/>
</dbReference>
<dbReference type="InterPro" id="IPR037363">
    <property type="entry name" value="Sec13/Seh1_fam"/>
</dbReference>
<dbReference type="Gene3D" id="2.130.10.10">
    <property type="entry name" value="YVTN repeat-like/Quinoprotein amine dehydrogenase"/>
    <property type="match status" value="1"/>
</dbReference>
<dbReference type="GO" id="GO:0031080">
    <property type="term" value="C:nuclear pore outer ring"/>
    <property type="evidence" value="ECO:0007669"/>
    <property type="project" value="TreeGrafter"/>
</dbReference>
<proteinExistence type="inferred from homology"/>
<evidence type="ECO:0000256" key="3">
    <source>
        <dbReference type="ARBA" id="ARBA00022448"/>
    </source>
</evidence>
<dbReference type="GO" id="GO:0015031">
    <property type="term" value="P:protein transport"/>
    <property type="evidence" value="ECO:0007669"/>
    <property type="project" value="UniProtKB-KW"/>
</dbReference>
<feature type="domain" description="EF-hand" evidence="10">
    <location>
        <begin position="70"/>
        <end position="105"/>
    </location>
</feature>
<dbReference type="SUPFAM" id="SSF50978">
    <property type="entry name" value="WD40 repeat-like"/>
    <property type="match status" value="1"/>
</dbReference>
<dbReference type="GO" id="GO:1904263">
    <property type="term" value="P:positive regulation of TORC1 signaling"/>
    <property type="evidence" value="ECO:0007669"/>
    <property type="project" value="TreeGrafter"/>
</dbReference>
<keyword evidence="7" id="KW-0653">Protein transport</keyword>
<keyword evidence="8" id="KW-0539">Nucleus</keyword>
<dbReference type="GO" id="GO:0005509">
    <property type="term" value="F:calcium ion binding"/>
    <property type="evidence" value="ECO:0007669"/>
    <property type="project" value="InterPro"/>
</dbReference>
<dbReference type="SUPFAM" id="SSF47473">
    <property type="entry name" value="EF-hand"/>
    <property type="match status" value="1"/>
</dbReference>
<dbReference type="PANTHER" id="PTHR11024">
    <property type="entry name" value="NUCLEAR PORE COMPLEX PROTEIN SEC13 / SEH1 FAMILY MEMBER"/>
    <property type="match status" value="1"/>
</dbReference>
<name>A0A1Y5IGX3_OSTTA</name>
<dbReference type="InterPro" id="IPR036322">
    <property type="entry name" value="WD40_repeat_dom_sf"/>
</dbReference>
<comment type="similarity">
    <text evidence="2">Belongs to the WD repeat SEC13 family.</text>
</comment>
<dbReference type="Proteomes" id="UP000195557">
    <property type="component" value="Unassembled WGS sequence"/>
</dbReference>
<evidence type="ECO:0000256" key="7">
    <source>
        <dbReference type="ARBA" id="ARBA00022927"/>
    </source>
</evidence>
<keyword evidence="4 9" id="KW-0853">WD repeat</keyword>
<dbReference type="PROSITE" id="PS00018">
    <property type="entry name" value="EF_HAND_1"/>
    <property type="match status" value="2"/>
</dbReference>
<dbReference type="InterPro" id="IPR001680">
    <property type="entry name" value="WD40_rpt"/>
</dbReference>
<dbReference type="eggNOG" id="KOG2445">
    <property type="taxonomic scope" value="Eukaryota"/>
</dbReference>
<dbReference type="InterPro" id="IPR011992">
    <property type="entry name" value="EF-hand-dom_pair"/>
</dbReference>
<evidence type="ECO:0000256" key="2">
    <source>
        <dbReference type="ARBA" id="ARBA00010102"/>
    </source>
</evidence>
<dbReference type="GO" id="GO:0035859">
    <property type="term" value="C:Seh1-associated complex"/>
    <property type="evidence" value="ECO:0007669"/>
    <property type="project" value="TreeGrafter"/>
</dbReference>
<reference evidence="11" key="1">
    <citation type="submission" date="2017-04" db="EMBL/GenBank/DDBJ databases">
        <title>Population genomics of picophytoplankton unveils novel chromosome hypervariability.</title>
        <authorList>
            <consortium name="DOE Joint Genome Institute"/>
            <person name="Blanc-Mathieu R."/>
            <person name="Krasovec M."/>
            <person name="Hebrard M."/>
            <person name="Yau S."/>
            <person name="Desgranges E."/>
            <person name="Martin J."/>
            <person name="Schackwitz W."/>
            <person name="Kuo A."/>
            <person name="Salin G."/>
            <person name="Donnadieu C."/>
            <person name="Desdevises Y."/>
            <person name="Sanchez-Ferandin S."/>
            <person name="Moreau H."/>
            <person name="Rivals E."/>
            <person name="Grigoriev I.V."/>
            <person name="Grimsley N."/>
            <person name="Eyre-Walker A."/>
            <person name="Piganeau G."/>
        </authorList>
    </citation>
    <scope>NUCLEOTIDE SEQUENCE [LARGE SCALE GENOMIC DNA]</scope>
    <source>
        <strain evidence="11">RCC 1115</strain>
    </source>
</reference>
<dbReference type="GO" id="GO:0034198">
    <property type="term" value="P:cellular response to amino acid starvation"/>
    <property type="evidence" value="ECO:0007669"/>
    <property type="project" value="TreeGrafter"/>
</dbReference>
<dbReference type="AlphaFoldDB" id="A0A1Y5IGX3"/>
<dbReference type="PANTHER" id="PTHR11024:SF3">
    <property type="entry name" value="NUCLEOPORIN SEH1"/>
    <property type="match status" value="1"/>
</dbReference>
<evidence type="ECO:0000256" key="8">
    <source>
        <dbReference type="ARBA" id="ARBA00023242"/>
    </source>
</evidence>